<dbReference type="GO" id="GO:0000981">
    <property type="term" value="F:DNA-binding transcription factor activity, RNA polymerase II-specific"/>
    <property type="evidence" value="ECO:0007669"/>
    <property type="project" value="TreeGrafter"/>
</dbReference>
<dbReference type="Pfam" id="PF00010">
    <property type="entry name" value="HLH"/>
    <property type="match status" value="1"/>
</dbReference>
<evidence type="ECO:0000256" key="4">
    <source>
        <dbReference type="ARBA" id="ARBA00023242"/>
    </source>
</evidence>
<proteinExistence type="predicted"/>
<dbReference type="InterPro" id="IPR015660">
    <property type="entry name" value="MASH1/Ascl1a-like"/>
</dbReference>
<evidence type="ECO:0000256" key="5">
    <source>
        <dbReference type="SAM" id="Coils"/>
    </source>
</evidence>
<dbReference type="Proteomes" id="UP000241394">
    <property type="component" value="Chromosome LG26"/>
</dbReference>
<dbReference type="InterPro" id="IPR011598">
    <property type="entry name" value="bHLH_dom"/>
</dbReference>
<dbReference type="OMA" id="VSEKLKW"/>
<evidence type="ECO:0000259" key="6">
    <source>
        <dbReference type="PROSITE" id="PS50888"/>
    </source>
</evidence>
<dbReference type="SUPFAM" id="SSF47459">
    <property type="entry name" value="HLH, helix-loop-helix DNA-binding domain"/>
    <property type="match status" value="1"/>
</dbReference>
<evidence type="ECO:0000256" key="1">
    <source>
        <dbReference type="ARBA" id="ARBA00004123"/>
    </source>
</evidence>
<accession>A0A2R6PEG4</accession>
<organism evidence="7 8">
    <name type="scientific">Actinidia chinensis var. chinensis</name>
    <name type="common">Chinese soft-hair kiwi</name>
    <dbReference type="NCBI Taxonomy" id="1590841"/>
    <lineage>
        <taxon>Eukaryota</taxon>
        <taxon>Viridiplantae</taxon>
        <taxon>Streptophyta</taxon>
        <taxon>Embryophyta</taxon>
        <taxon>Tracheophyta</taxon>
        <taxon>Spermatophyta</taxon>
        <taxon>Magnoliopsida</taxon>
        <taxon>eudicotyledons</taxon>
        <taxon>Gunneridae</taxon>
        <taxon>Pentapetalae</taxon>
        <taxon>asterids</taxon>
        <taxon>Ericales</taxon>
        <taxon>Actinidiaceae</taxon>
        <taxon>Actinidia</taxon>
    </lineage>
</organism>
<dbReference type="PANTHER" id="PTHR13935">
    <property type="entry name" value="ACHAETE-SCUTE TRANSCRIPTION FACTOR-RELATED"/>
    <property type="match status" value="1"/>
</dbReference>
<dbReference type="GO" id="GO:0090575">
    <property type="term" value="C:RNA polymerase II transcription regulator complex"/>
    <property type="evidence" value="ECO:0007669"/>
    <property type="project" value="TreeGrafter"/>
</dbReference>
<comment type="subcellular location">
    <subcellularLocation>
        <location evidence="1">Nucleus</location>
    </subcellularLocation>
</comment>
<gene>
    <name evidence="7" type="ORF">CEY00_Acc13843</name>
</gene>
<reference evidence="7 8" key="1">
    <citation type="submission" date="2017-07" db="EMBL/GenBank/DDBJ databases">
        <title>An improved, manually edited Actinidia chinensis var. chinensis (kiwifruit) genome highlights the challenges associated with draft genomes and gene prediction in plants.</title>
        <authorList>
            <person name="Pilkington S."/>
            <person name="Crowhurst R."/>
            <person name="Hilario E."/>
            <person name="Nardozza S."/>
            <person name="Fraser L."/>
            <person name="Peng Y."/>
            <person name="Gunaseelan K."/>
            <person name="Simpson R."/>
            <person name="Tahir J."/>
            <person name="Deroles S."/>
            <person name="Templeton K."/>
            <person name="Luo Z."/>
            <person name="Davy M."/>
            <person name="Cheng C."/>
            <person name="Mcneilage M."/>
            <person name="Scaglione D."/>
            <person name="Liu Y."/>
            <person name="Zhang Q."/>
            <person name="Datson P."/>
            <person name="De Silva N."/>
            <person name="Gardiner S."/>
            <person name="Bassett H."/>
            <person name="Chagne D."/>
            <person name="Mccallum J."/>
            <person name="Dzierzon H."/>
            <person name="Deng C."/>
            <person name="Wang Y.-Y."/>
            <person name="Barron N."/>
            <person name="Manako K."/>
            <person name="Bowen J."/>
            <person name="Foster T."/>
            <person name="Erridge Z."/>
            <person name="Tiffin H."/>
            <person name="Waite C."/>
            <person name="Davies K."/>
            <person name="Grierson E."/>
            <person name="Laing W."/>
            <person name="Kirk R."/>
            <person name="Chen X."/>
            <person name="Wood M."/>
            <person name="Montefiori M."/>
            <person name="Brummell D."/>
            <person name="Schwinn K."/>
            <person name="Catanach A."/>
            <person name="Fullerton C."/>
            <person name="Li D."/>
            <person name="Meiyalaghan S."/>
            <person name="Nieuwenhuizen N."/>
            <person name="Read N."/>
            <person name="Prakash R."/>
            <person name="Hunter D."/>
            <person name="Zhang H."/>
            <person name="Mckenzie M."/>
            <person name="Knabel M."/>
            <person name="Harris A."/>
            <person name="Allan A."/>
            <person name="Chen A."/>
            <person name="Janssen B."/>
            <person name="Plunkett B."/>
            <person name="Dwamena C."/>
            <person name="Voogd C."/>
            <person name="Leif D."/>
            <person name="Lafferty D."/>
            <person name="Souleyre E."/>
            <person name="Varkonyi-Gasic E."/>
            <person name="Gambi F."/>
            <person name="Hanley J."/>
            <person name="Yao J.-L."/>
            <person name="Cheung J."/>
            <person name="David K."/>
            <person name="Warren B."/>
            <person name="Marsh K."/>
            <person name="Snowden K."/>
            <person name="Lin-Wang K."/>
            <person name="Brian L."/>
            <person name="Martinez-Sanchez M."/>
            <person name="Wang M."/>
            <person name="Ileperuma N."/>
            <person name="Macnee N."/>
            <person name="Campin R."/>
            <person name="Mcatee P."/>
            <person name="Drummond R."/>
            <person name="Espley R."/>
            <person name="Ireland H."/>
            <person name="Wu R."/>
            <person name="Atkinson R."/>
            <person name="Karunairetnam S."/>
            <person name="Bulley S."/>
            <person name="Chunkath S."/>
            <person name="Hanley Z."/>
            <person name="Storey R."/>
            <person name="Thrimawithana A."/>
            <person name="Thomson S."/>
            <person name="David C."/>
            <person name="Testolin R."/>
        </authorList>
    </citation>
    <scope>NUCLEOTIDE SEQUENCE [LARGE SCALE GENOMIC DNA]</scope>
    <source>
        <strain evidence="8">cv. Red5</strain>
        <tissue evidence="7">Young leaf</tissue>
    </source>
</reference>
<dbReference type="InParanoid" id="A0A2R6PEG4"/>
<dbReference type="Gene3D" id="4.10.280.10">
    <property type="entry name" value="Helix-loop-helix DNA-binding domain"/>
    <property type="match status" value="1"/>
</dbReference>
<keyword evidence="3" id="KW-0804">Transcription</keyword>
<keyword evidence="2" id="KW-0805">Transcription regulation</keyword>
<feature type="coiled-coil region" evidence="5">
    <location>
        <begin position="51"/>
        <end position="78"/>
    </location>
</feature>
<reference evidence="8" key="2">
    <citation type="journal article" date="2018" name="BMC Genomics">
        <title>A manually annotated Actinidia chinensis var. chinensis (kiwifruit) genome highlights the challenges associated with draft genomes and gene prediction in plants.</title>
        <authorList>
            <person name="Pilkington S.M."/>
            <person name="Crowhurst R."/>
            <person name="Hilario E."/>
            <person name="Nardozza S."/>
            <person name="Fraser L."/>
            <person name="Peng Y."/>
            <person name="Gunaseelan K."/>
            <person name="Simpson R."/>
            <person name="Tahir J."/>
            <person name="Deroles S.C."/>
            <person name="Templeton K."/>
            <person name="Luo Z."/>
            <person name="Davy M."/>
            <person name="Cheng C."/>
            <person name="McNeilage M."/>
            <person name="Scaglione D."/>
            <person name="Liu Y."/>
            <person name="Zhang Q."/>
            <person name="Datson P."/>
            <person name="De Silva N."/>
            <person name="Gardiner S.E."/>
            <person name="Bassett H."/>
            <person name="Chagne D."/>
            <person name="McCallum J."/>
            <person name="Dzierzon H."/>
            <person name="Deng C."/>
            <person name="Wang Y.Y."/>
            <person name="Barron L."/>
            <person name="Manako K."/>
            <person name="Bowen J."/>
            <person name="Foster T.M."/>
            <person name="Erridge Z.A."/>
            <person name="Tiffin H."/>
            <person name="Waite C.N."/>
            <person name="Davies K.M."/>
            <person name="Grierson E.P."/>
            <person name="Laing W.A."/>
            <person name="Kirk R."/>
            <person name="Chen X."/>
            <person name="Wood M."/>
            <person name="Montefiori M."/>
            <person name="Brummell D.A."/>
            <person name="Schwinn K.E."/>
            <person name="Catanach A."/>
            <person name="Fullerton C."/>
            <person name="Li D."/>
            <person name="Meiyalaghan S."/>
            <person name="Nieuwenhuizen N."/>
            <person name="Read N."/>
            <person name="Prakash R."/>
            <person name="Hunter D."/>
            <person name="Zhang H."/>
            <person name="McKenzie M."/>
            <person name="Knabel M."/>
            <person name="Harris A."/>
            <person name="Allan A.C."/>
            <person name="Gleave A."/>
            <person name="Chen A."/>
            <person name="Janssen B.J."/>
            <person name="Plunkett B."/>
            <person name="Ampomah-Dwamena C."/>
            <person name="Voogd C."/>
            <person name="Leif D."/>
            <person name="Lafferty D."/>
            <person name="Souleyre E.J.F."/>
            <person name="Varkonyi-Gasic E."/>
            <person name="Gambi F."/>
            <person name="Hanley J."/>
            <person name="Yao J.L."/>
            <person name="Cheung J."/>
            <person name="David K.M."/>
            <person name="Warren B."/>
            <person name="Marsh K."/>
            <person name="Snowden K.C."/>
            <person name="Lin-Wang K."/>
            <person name="Brian L."/>
            <person name="Martinez-Sanchez M."/>
            <person name="Wang M."/>
            <person name="Ileperuma N."/>
            <person name="Macnee N."/>
            <person name="Campin R."/>
            <person name="McAtee P."/>
            <person name="Drummond R.S.M."/>
            <person name="Espley R.V."/>
            <person name="Ireland H.S."/>
            <person name="Wu R."/>
            <person name="Atkinson R.G."/>
            <person name="Karunairetnam S."/>
            <person name="Bulley S."/>
            <person name="Chunkath S."/>
            <person name="Hanley Z."/>
            <person name="Storey R."/>
            <person name="Thrimawithana A.H."/>
            <person name="Thomson S."/>
            <person name="David C."/>
            <person name="Testolin R."/>
            <person name="Huang H."/>
            <person name="Hellens R.P."/>
            <person name="Schaffer R.J."/>
        </authorList>
    </citation>
    <scope>NUCLEOTIDE SEQUENCE [LARGE SCALE GENOMIC DNA]</scope>
    <source>
        <strain evidence="8">cv. Red5</strain>
    </source>
</reference>
<dbReference type="AlphaFoldDB" id="A0A2R6PEG4"/>
<feature type="domain" description="BHLH" evidence="6">
    <location>
        <begin position="9"/>
        <end position="61"/>
    </location>
</feature>
<keyword evidence="8" id="KW-1185">Reference proteome</keyword>
<sequence length="213" mass="24286">MESCHSSSTPKIERRLIEKNRRNQMKNLSSKLYSLLPNHASKEVVPLPDQIDEVVNYIRSLQEKIEKCKEKKETLLGSRKRSRAFINESIPSLKSPKIEIREMGHTLNVTLVTGYNDKFLFHEIIRLIHEEGAEVLNANFSVVGDSIFHAVHAQAGEFTPNFVVARVSNRLKEFVNGSICDVEESIPAESWEFEIQPDLLDIFEIPQVLAMAV</sequence>
<evidence type="ECO:0000256" key="3">
    <source>
        <dbReference type="ARBA" id="ARBA00023163"/>
    </source>
</evidence>
<evidence type="ECO:0000256" key="2">
    <source>
        <dbReference type="ARBA" id="ARBA00023015"/>
    </source>
</evidence>
<protein>
    <submittedName>
        <fullName evidence="7">Transcription factor bHLH36 like</fullName>
    </submittedName>
</protein>
<dbReference type="PROSITE" id="PS50888">
    <property type="entry name" value="BHLH"/>
    <property type="match status" value="1"/>
</dbReference>
<dbReference type="GO" id="GO:0046983">
    <property type="term" value="F:protein dimerization activity"/>
    <property type="evidence" value="ECO:0007669"/>
    <property type="project" value="InterPro"/>
</dbReference>
<dbReference type="InterPro" id="IPR036638">
    <property type="entry name" value="HLH_DNA-bd_sf"/>
</dbReference>
<dbReference type="STRING" id="1590841.A0A2R6PEG4"/>
<keyword evidence="5" id="KW-0175">Coiled coil</keyword>
<keyword evidence="4" id="KW-0539">Nucleus</keyword>
<name>A0A2R6PEG4_ACTCC</name>
<comment type="caution">
    <text evidence="7">The sequence shown here is derived from an EMBL/GenBank/DDBJ whole genome shotgun (WGS) entry which is preliminary data.</text>
</comment>
<dbReference type="OrthoDB" id="752507at2759"/>
<evidence type="ECO:0000313" key="7">
    <source>
        <dbReference type="EMBL" id="PSR89765.1"/>
    </source>
</evidence>
<dbReference type="EMBL" id="NKQK01000026">
    <property type="protein sequence ID" value="PSR89765.1"/>
    <property type="molecule type" value="Genomic_DNA"/>
</dbReference>
<dbReference type="Gramene" id="PSR89765">
    <property type="protein sequence ID" value="PSR89765"/>
    <property type="gene ID" value="CEY00_Acc13843"/>
</dbReference>
<dbReference type="PANTHER" id="PTHR13935:SF63">
    <property type="entry name" value="BHLH DOMAIN-CONTAINING PROTEIN"/>
    <property type="match status" value="1"/>
</dbReference>
<evidence type="ECO:0000313" key="8">
    <source>
        <dbReference type="Proteomes" id="UP000241394"/>
    </source>
</evidence>
<dbReference type="GO" id="GO:0000977">
    <property type="term" value="F:RNA polymerase II transcription regulatory region sequence-specific DNA binding"/>
    <property type="evidence" value="ECO:0007669"/>
    <property type="project" value="TreeGrafter"/>
</dbReference>